<proteinExistence type="predicted"/>
<evidence type="ECO:0000313" key="1">
    <source>
        <dbReference type="EMBL" id="PHO09077.1"/>
    </source>
</evidence>
<keyword evidence="2" id="KW-1185">Reference proteome</keyword>
<protein>
    <recommendedName>
        <fullName evidence="3">CopG family transcriptional regulator</fullName>
    </recommendedName>
</protein>
<reference evidence="1 2" key="1">
    <citation type="submission" date="2017-09" db="EMBL/GenBank/DDBJ databases">
        <authorList>
            <person name="Perez-Cataluna A."/>
            <person name="Figueras M.J."/>
            <person name="Salas-Masso N."/>
        </authorList>
    </citation>
    <scope>NUCLEOTIDE SEQUENCE [LARGE SCALE GENOMIC DNA]</scope>
    <source>
        <strain evidence="1 2">F138-33</strain>
    </source>
</reference>
<name>A0ABX4LNL1_9BACT</name>
<organism evidence="1 2">
    <name type="scientific">Malaciobacter canalis</name>
    <dbReference type="NCBI Taxonomy" id="1912871"/>
    <lineage>
        <taxon>Bacteria</taxon>
        <taxon>Pseudomonadati</taxon>
        <taxon>Campylobacterota</taxon>
        <taxon>Epsilonproteobacteria</taxon>
        <taxon>Campylobacterales</taxon>
        <taxon>Arcobacteraceae</taxon>
        <taxon>Malaciobacter</taxon>
    </lineage>
</organism>
<comment type="caution">
    <text evidence="1">The sequence shown here is derived from an EMBL/GenBank/DDBJ whole genome shotgun (WGS) entry which is preliminary data.</text>
</comment>
<evidence type="ECO:0008006" key="3">
    <source>
        <dbReference type="Google" id="ProtNLM"/>
    </source>
</evidence>
<sequence length="135" mass="15695">MIKHKKVTYTLEKGIIDFIESKSDSLGISKSKLISLYIQSGYDFMVDEYYDNGCKPLVDVRKKRNNTIPKTFTLPIDVESTLSWFSEKLGVKKSHLVMGCIVDFEREFQRKEREKTSQIIDDLVKIVDESYNITD</sequence>
<dbReference type="Proteomes" id="UP000221384">
    <property type="component" value="Unassembled WGS sequence"/>
</dbReference>
<dbReference type="RefSeq" id="WP_099334966.1">
    <property type="nucleotide sequence ID" value="NZ_CP042812.1"/>
</dbReference>
<dbReference type="EMBL" id="NWVW01000014">
    <property type="protein sequence ID" value="PHO09077.1"/>
    <property type="molecule type" value="Genomic_DNA"/>
</dbReference>
<evidence type="ECO:0000313" key="2">
    <source>
        <dbReference type="Proteomes" id="UP000221384"/>
    </source>
</evidence>
<accession>A0ABX4LNL1</accession>
<gene>
    <name evidence="1" type="ORF">CPG37_10795</name>
</gene>